<dbReference type="AlphaFoldDB" id="A0A498CCC2"/>
<keyword evidence="1" id="KW-0812">Transmembrane</keyword>
<evidence type="ECO:0008006" key="4">
    <source>
        <dbReference type="Google" id="ProtNLM"/>
    </source>
</evidence>
<gene>
    <name evidence="2" type="ORF">BCL79_3326</name>
</gene>
<feature type="transmembrane region" description="Helical" evidence="1">
    <location>
        <begin position="33"/>
        <end position="55"/>
    </location>
</feature>
<evidence type="ECO:0000256" key="1">
    <source>
        <dbReference type="SAM" id="Phobius"/>
    </source>
</evidence>
<dbReference type="EMBL" id="RCDC01000007">
    <property type="protein sequence ID" value="RLK49841.1"/>
    <property type="molecule type" value="Genomic_DNA"/>
</dbReference>
<name>A0A498CCC2_9GAMM</name>
<evidence type="ECO:0000313" key="3">
    <source>
        <dbReference type="Proteomes" id="UP000274786"/>
    </source>
</evidence>
<feature type="transmembrane region" description="Helical" evidence="1">
    <location>
        <begin position="96"/>
        <end position="117"/>
    </location>
</feature>
<protein>
    <recommendedName>
        <fullName evidence="4">Transmembrane protein</fullName>
    </recommendedName>
</protein>
<keyword evidence="1" id="KW-1133">Transmembrane helix</keyword>
<dbReference type="Proteomes" id="UP000274786">
    <property type="component" value="Unassembled WGS sequence"/>
</dbReference>
<sequence>MEGLRQMSALPPPFATHTRPASRRLMTPRDRFFWWYSLTLLFLGPFGFVVGPLMARRATRKAARRYPVEAHAAQARDVGFTWWQWWIMTPLTLMGAFWVFGLLSGLPMFLLVLYAHLTQ</sequence>
<comment type="caution">
    <text evidence="2">The sequence shown here is derived from an EMBL/GenBank/DDBJ whole genome shotgun (WGS) entry which is preliminary data.</text>
</comment>
<accession>A0A498CCC2</accession>
<keyword evidence="1" id="KW-0472">Membrane</keyword>
<reference evidence="2 3" key="1">
    <citation type="submission" date="2018-10" db="EMBL/GenBank/DDBJ databases">
        <title>Comparative analysis of microorganisms from saline springs in Andes Mountain Range, Colombia.</title>
        <authorList>
            <person name="Rubin E."/>
        </authorList>
    </citation>
    <scope>NUCLEOTIDE SEQUENCE [LARGE SCALE GENOMIC DNA]</scope>
    <source>
        <strain evidence="2 3">USBA GBX 843</strain>
    </source>
</reference>
<evidence type="ECO:0000313" key="2">
    <source>
        <dbReference type="EMBL" id="RLK49841.1"/>
    </source>
</evidence>
<proteinExistence type="predicted"/>
<organism evidence="2 3">
    <name type="scientific">Stenotrophomonas rhizophila</name>
    <dbReference type="NCBI Taxonomy" id="216778"/>
    <lineage>
        <taxon>Bacteria</taxon>
        <taxon>Pseudomonadati</taxon>
        <taxon>Pseudomonadota</taxon>
        <taxon>Gammaproteobacteria</taxon>
        <taxon>Lysobacterales</taxon>
        <taxon>Lysobacteraceae</taxon>
        <taxon>Stenotrophomonas</taxon>
    </lineage>
</organism>